<reference evidence="1" key="1">
    <citation type="journal article" date="2023" name="Science">
        <title>Genome structures resolve the early diversification of teleost fishes.</title>
        <authorList>
            <person name="Parey E."/>
            <person name="Louis A."/>
            <person name="Montfort J."/>
            <person name="Bouchez O."/>
            <person name="Roques C."/>
            <person name="Iampietro C."/>
            <person name="Lluch J."/>
            <person name="Castinel A."/>
            <person name="Donnadieu C."/>
            <person name="Desvignes T."/>
            <person name="Floi Bucao C."/>
            <person name="Jouanno E."/>
            <person name="Wen M."/>
            <person name="Mejri S."/>
            <person name="Dirks R."/>
            <person name="Jansen H."/>
            <person name="Henkel C."/>
            <person name="Chen W.J."/>
            <person name="Zahm M."/>
            <person name="Cabau C."/>
            <person name="Klopp C."/>
            <person name="Thompson A.W."/>
            <person name="Robinson-Rechavi M."/>
            <person name="Braasch I."/>
            <person name="Lecointre G."/>
            <person name="Bobe J."/>
            <person name="Postlethwait J.H."/>
            <person name="Berthelot C."/>
            <person name="Roest Crollius H."/>
            <person name="Guiguen Y."/>
        </authorList>
    </citation>
    <scope>NUCLEOTIDE SEQUENCE</scope>
    <source>
        <tissue evidence="1">Blood</tissue>
    </source>
</reference>
<evidence type="ECO:0000313" key="2">
    <source>
        <dbReference type="Proteomes" id="UP001221898"/>
    </source>
</evidence>
<accession>A0AAD7SJQ0</accession>
<organism evidence="1 2">
    <name type="scientific">Aldrovandia affinis</name>
    <dbReference type="NCBI Taxonomy" id="143900"/>
    <lineage>
        <taxon>Eukaryota</taxon>
        <taxon>Metazoa</taxon>
        <taxon>Chordata</taxon>
        <taxon>Craniata</taxon>
        <taxon>Vertebrata</taxon>
        <taxon>Euteleostomi</taxon>
        <taxon>Actinopterygii</taxon>
        <taxon>Neopterygii</taxon>
        <taxon>Teleostei</taxon>
        <taxon>Notacanthiformes</taxon>
        <taxon>Halosauridae</taxon>
        <taxon>Aldrovandia</taxon>
    </lineage>
</organism>
<dbReference type="EMBL" id="JAINUG010000058">
    <property type="protein sequence ID" value="KAJ8403357.1"/>
    <property type="molecule type" value="Genomic_DNA"/>
</dbReference>
<gene>
    <name evidence="1" type="ORF">AAFF_G00351290</name>
</gene>
<protein>
    <submittedName>
        <fullName evidence="1">Uncharacterized protein</fullName>
    </submittedName>
</protein>
<sequence>MSWRQRLCPGMCCGAWRRTVLCRSALPSLPFFRSRSASVPPGPPAFERNGNSVHPGGRTARGVGSERHCSEQEHGTEQLLAKARICAARSGRSNIPPRQEEHNPSQCTACLRSAPDNHFSFQHENLPVCLTYKTDLGLFTESGMLTNGTG</sequence>
<comment type="caution">
    <text evidence="1">The sequence shown here is derived from an EMBL/GenBank/DDBJ whole genome shotgun (WGS) entry which is preliminary data.</text>
</comment>
<dbReference type="AlphaFoldDB" id="A0AAD7SJQ0"/>
<evidence type="ECO:0000313" key="1">
    <source>
        <dbReference type="EMBL" id="KAJ8403357.1"/>
    </source>
</evidence>
<name>A0AAD7SJQ0_9TELE</name>
<proteinExistence type="predicted"/>
<dbReference type="Proteomes" id="UP001221898">
    <property type="component" value="Unassembled WGS sequence"/>
</dbReference>
<keyword evidence="2" id="KW-1185">Reference proteome</keyword>